<name>A0AB38ZE76_9HEMI</name>
<proteinExistence type="evidence at transcript level"/>
<feature type="signal peptide" evidence="2">
    <location>
        <begin position="1"/>
        <end position="17"/>
    </location>
</feature>
<reference evidence="3" key="1">
    <citation type="submission" date="2024-03" db="EMBL/GenBank/DDBJ databases">
        <authorList>
            <person name="Jin J.A."/>
            <person name="King G.A."/>
            <person name="Walker A."/>
        </authorList>
    </citation>
    <scope>NUCLEOTIDE SEQUENCE</scope>
</reference>
<dbReference type="AlphaFoldDB" id="A0AB38ZE76"/>
<dbReference type="EMBL" id="PP510801">
    <property type="protein sequence ID" value="WXH71726.1"/>
    <property type="molecule type" value="mRNA"/>
</dbReference>
<keyword evidence="2" id="KW-0732">Signal</keyword>
<organism evidence="3">
    <name type="scientific">Ectomocoris sp</name>
    <dbReference type="NCBI Taxonomy" id="3104572"/>
    <lineage>
        <taxon>Eukaryota</taxon>
        <taxon>Metazoa</taxon>
        <taxon>Ecdysozoa</taxon>
        <taxon>Arthropoda</taxon>
        <taxon>Hexapoda</taxon>
        <taxon>Insecta</taxon>
        <taxon>Pterygota</taxon>
        <taxon>Neoptera</taxon>
        <taxon>Paraneoptera</taxon>
        <taxon>Hemiptera</taxon>
        <taxon>Heteroptera</taxon>
        <taxon>Panheteroptera</taxon>
        <taxon>Cimicomorpha</taxon>
        <taxon>Reduviidae</taxon>
        <taxon>Peiratinae</taxon>
        <taxon>Ectomocoris</taxon>
    </lineage>
</organism>
<protein>
    <submittedName>
        <fullName evidence="3">Heteropteran venom family 6 protein 1</fullName>
    </submittedName>
</protein>
<feature type="coiled-coil region" evidence="1">
    <location>
        <begin position="20"/>
        <end position="62"/>
    </location>
</feature>
<evidence type="ECO:0000256" key="2">
    <source>
        <dbReference type="SAM" id="SignalP"/>
    </source>
</evidence>
<keyword evidence="1" id="KW-0175">Coiled coil</keyword>
<evidence type="ECO:0000256" key="1">
    <source>
        <dbReference type="SAM" id="Coils"/>
    </source>
</evidence>
<feature type="chain" id="PRO_5044312198" evidence="2">
    <location>
        <begin position="18"/>
        <end position="151"/>
    </location>
</feature>
<sequence>MYKFICLIAALCVAVQALDEKKINDELEFYTKEIASLKKEDINRCKQIINSKEQLAQEAKGEEGENCVRSAGEKLITDVRTNQEKETFDFLIHVEGLKQDMKNGKGEQVEKTIESKTRKDFQHVITNMQAKDEMLILAFVSEANKCRGLDH</sequence>
<evidence type="ECO:0000313" key="3">
    <source>
        <dbReference type="EMBL" id="WXH71726.1"/>
    </source>
</evidence>
<accession>A0AB38ZE76</accession>